<evidence type="ECO:0000313" key="2">
    <source>
        <dbReference type="EMBL" id="PCH34508.1"/>
    </source>
</evidence>
<proteinExistence type="predicted"/>
<accession>A0A2H3JA10</accession>
<feature type="region of interest" description="Disordered" evidence="1">
    <location>
        <begin position="1"/>
        <end position="20"/>
    </location>
</feature>
<dbReference type="Proteomes" id="UP000218811">
    <property type="component" value="Unassembled WGS sequence"/>
</dbReference>
<keyword evidence="3" id="KW-1185">Reference proteome</keyword>
<dbReference type="AlphaFoldDB" id="A0A2H3JA10"/>
<name>A0A2H3JA10_WOLCO</name>
<sequence>MKEKKHKCAEPPAATDANAEVCPASPVSMPAAKKLKRGKEMEMEKEEKGCKVAEQAQGGDMGTVPKPDTMPPAEGGKSMEKEASKGRKEWKCKQLAAGCVPPVSTTDSTPTSTPTPAPSTVPGSPGANEQLSPKKKRNCKSKNVEVTQYYHQRTVLGHRASDVLWCRT</sequence>
<gene>
    <name evidence="2" type="ORF">WOLCODRAFT_148556</name>
</gene>
<feature type="region of interest" description="Disordered" evidence="1">
    <location>
        <begin position="100"/>
        <end position="140"/>
    </location>
</feature>
<evidence type="ECO:0000313" key="3">
    <source>
        <dbReference type="Proteomes" id="UP000218811"/>
    </source>
</evidence>
<reference evidence="2 3" key="1">
    <citation type="journal article" date="2012" name="Science">
        <title>The Paleozoic origin of enzymatic lignin decomposition reconstructed from 31 fungal genomes.</title>
        <authorList>
            <person name="Floudas D."/>
            <person name="Binder M."/>
            <person name="Riley R."/>
            <person name="Barry K."/>
            <person name="Blanchette R.A."/>
            <person name="Henrissat B."/>
            <person name="Martinez A.T."/>
            <person name="Otillar R."/>
            <person name="Spatafora J.W."/>
            <person name="Yadav J.S."/>
            <person name="Aerts A."/>
            <person name="Benoit I."/>
            <person name="Boyd A."/>
            <person name="Carlson A."/>
            <person name="Copeland A."/>
            <person name="Coutinho P.M."/>
            <person name="de Vries R.P."/>
            <person name="Ferreira P."/>
            <person name="Findley K."/>
            <person name="Foster B."/>
            <person name="Gaskell J."/>
            <person name="Glotzer D."/>
            <person name="Gorecki P."/>
            <person name="Heitman J."/>
            <person name="Hesse C."/>
            <person name="Hori C."/>
            <person name="Igarashi K."/>
            <person name="Jurgens J.A."/>
            <person name="Kallen N."/>
            <person name="Kersten P."/>
            <person name="Kohler A."/>
            <person name="Kuees U."/>
            <person name="Kumar T.K.A."/>
            <person name="Kuo A."/>
            <person name="LaButti K."/>
            <person name="Larrondo L.F."/>
            <person name="Lindquist E."/>
            <person name="Ling A."/>
            <person name="Lombard V."/>
            <person name="Lucas S."/>
            <person name="Lundell T."/>
            <person name="Martin R."/>
            <person name="McLaughlin D.J."/>
            <person name="Morgenstern I."/>
            <person name="Morin E."/>
            <person name="Murat C."/>
            <person name="Nagy L.G."/>
            <person name="Nolan M."/>
            <person name="Ohm R.A."/>
            <person name="Patyshakuliyeva A."/>
            <person name="Rokas A."/>
            <person name="Ruiz-Duenas F.J."/>
            <person name="Sabat G."/>
            <person name="Salamov A."/>
            <person name="Samejima M."/>
            <person name="Schmutz J."/>
            <person name="Slot J.C."/>
            <person name="St John F."/>
            <person name="Stenlid J."/>
            <person name="Sun H."/>
            <person name="Sun S."/>
            <person name="Syed K."/>
            <person name="Tsang A."/>
            <person name="Wiebenga A."/>
            <person name="Young D."/>
            <person name="Pisabarro A."/>
            <person name="Eastwood D.C."/>
            <person name="Martin F."/>
            <person name="Cullen D."/>
            <person name="Grigoriev I.V."/>
            <person name="Hibbett D.S."/>
        </authorList>
    </citation>
    <scope>NUCLEOTIDE SEQUENCE [LARGE SCALE GENOMIC DNA]</scope>
    <source>
        <strain evidence="2 3">MD-104</strain>
    </source>
</reference>
<feature type="compositionally biased region" description="Basic and acidic residues" evidence="1">
    <location>
        <begin position="77"/>
        <end position="88"/>
    </location>
</feature>
<protein>
    <submittedName>
        <fullName evidence="2">Uncharacterized protein</fullName>
    </submittedName>
</protein>
<feature type="compositionally biased region" description="Basic and acidic residues" evidence="1">
    <location>
        <begin position="38"/>
        <end position="51"/>
    </location>
</feature>
<feature type="region of interest" description="Disordered" evidence="1">
    <location>
        <begin position="32"/>
        <end position="88"/>
    </location>
</feature>
<organism evidence="2 3">
    <name type="scientific">Wolfiporia cocos (strain MD-104)</name>
    <name type="common">Brown rot fungus</name>
    <dbReference type="NCBI Taxonomy" id="742152"/>
    <lineage>
        <taxon>Eukaryota</taxon>
        <taxon>Fungi</taxon>
        <taxon>Dikarya</taxon>
        <taxon>Basidiomycota</taxon>
        <taxon>Agaricomycotina</taxon>
        <taxon>Agaricomycetes</taxon>
        <taxon>Polyporales</taxon>
        <taxon>Phaeolaceae</taxon>
        <taxon>Wolfiporia</taxon>
    </lineage>
</organism>
<evidence type="ECO:0000256" key="1">
    <source>
        <dbReference type="SAM" id="MobiDB-lite"/>
    </source>
</evidence>
<feature type="compositionally biased region" description="Low complexity" evidence="1">
    <location>
        <begin position="100"/>
        <end position="112"/>
    </location>
</feature>
<dbReference type="EMBL" id="KB467831">
    <property type="protein sequence ID" value="PCH34508.1"/>
    <property type="molecule type" value="Genomic_DNA"/>
</dbReference>